<dbReference type="InterPro" id="IPR050278">
    <property type="entry name" value="Serine_Prot_S9B/DPPIV"/>
</dbReference>
<dbReference type="InterPro" id="IPR029058">
    <property type="entry name" value="AB_hydrolase_fold"/>
</dbReference>
<keyword evidence="3" id="KW-0007">Acetylation</keyword>
<protein>
    <recommendedName>
        <fullName evidence="5">Acyl-peptide hydrolase</fullName>
    </recommendedName>
    <alternativeName>
        <fullName evidence="4">Acylaminoacyl-peptidase</fullName>
    </alternativeName>
</protein>
<dbReference type="PROSITE" id="PS00708">
    <property type="entry name" value="PRO_ENDOPEP_SER"/>
    <property type="match status" value="1"/>
</dbReference>
<evidence type="ECO:0000256" key="1">
    <source>
        <dbReference type="ARBA" id="ARBA00022670"/>
    </source>
</evidence>
<dbReference type="Proteomes" id="UP000664628">
    <property type="component" value="Unassembled WGS sequence"/>
</dbReference>
<dbReference type="SUPFAM" id="SSF82171">
    <property type="entry name" value="DPP6 N-terminal domain-like"/>
    <property type="match status" value="1"/>
</dbReference>
<evidence type="ECO:0000256" key="3">
    <source>
        <dbReference type="ARBA" id="ARBA00022990"/>
    </source>
</evidence>
<name>A0ABS3JFX1_9BACT</name>
<accession>A0ABS3JFX1</accession>
<evidence type="ECO:0000313" key="10">
    <source>
        <dbReference type="EMBL" id="MBO0948888.1"/>
    </source>
</evidence>
<dbReference type="InterPro" id="IPR011659">
    <property type="entry name" value="WD40"/>
</dbReference>
<comment type="function">
    <text evidence="6">This enzyme catalyzes the hydrolysis of the N-terminal peptide bond of an N-acetylated peptide to generate an N-acetylated amino acid and a peptide with a free N-terminus. It preferentially cleaves off Ac-Ala, Ac-Met and Ac-Ser. Also, involved in the degradation of oxidized and glycated proteins.</text>
</comment>
<dbReference type="SUPFAM" id="SSF53474">
    <property type="entry name" value="alpha/beta-Hydrolases"/>
    <property type="match status" value="1"/>
</dbReference>
<dbReference type="Gene3D" id="2.120.10.30">
    <property type="entry name" value="TolB, C-terminal domain"/>
    <property type="match status" value="1"/>
</dbReference>
<dbReference type="Gene3D" id="2.140.10.30">
    <property type="entry name" value="Dipeptidylpeptidase IV, N-terminal domain"/>
    <property type="match status" value="1"/>
</dbReference>
<proteinExistence type="predicted"/>
<dbReference type="InterPro" id="IPR002469">
    <property type="entry name" value="Peptidase_S9B_N"/>
</dbReference>
<dbReference type="Gene3D" id="3.40.50.1820">
    <property type="entry name" value="alpha/beta hydrolase"/>
    <property type="match status" value="1"/>
</dbReference>
<feature type="signal peptide" evidence="7">
    <location>
        <begin position="1"/>
        <end position="19"/>
    </location>
</feature>
<organism evidence="10 11">
    <name type="scientific">Fibrella forsythiae</name>
    <dbReference type="NCBI Taxonomy" id="2817061"/>
    <lineage>
        <taxon>Bacteria</taxon>
        <taxon>Pseudomonadati</taxon>
        <taxon>Bacteroidota</taxon>
        <taxon>Cytophagia</taxon>
        <taxon>Cytophagales</taxon>
        <taxon>Spirosomataceae</taxon>
        <taxon>Fibrella</taxon>
    </lineage>
</organism>
<evidence type="ECO:0000259" key="8">
    <source>
        <dbReference type="Pfam" id="PF00326"/>
    </source>
</evidence>
<evidence type="ECO:0000313" key="11">
    <source>
        <dbReference type="Proteomes" id="UP000664628"/>
    </source>
</evidence>
<reference evidence="10 11" key="1">
    <citation type="submission" date="2021-03" db="EMBL/GenBank/DDBJ databases">
        <title>Fibrella sp. HMF5405 genome sequencing and assembly.</title>
        <authorList>
            <person name="Kang H."/>
            <person name="Kim H."/>
            <person name="Bae S."/>
            <person name="Joh K."/>
        </authorList>
    </citation>
    <scope>NUCLEOTIDE SEQUENCE [LARGE SCALE GENOMIC DNA]</scope>
    <source>
        <strain evidence="10 11">HMF5405</strain>
    </source>
</reference>
<feature type="domain" description="Dipeptidylpeptidase IV N-terminal" evidence="9">
    <location>
        <begin position="360"/>
        <end position="538"/>
    </location>
</feature>
<dbReference type="InterPro" id="IPR011042">
    <property type="entry name" value="6-blade_b-propeller_TolB-like"/>
</dbReference>
<keyword evidence="2" id="KW-0378">Hydrolase</keyword>
<gene>
    <name evidence="10" type="ORF">J2I46_09870</name>
</gene>
<keyword evidence="1" id="KW-0645">Protease</keyword>
<evidence type="ECO:0000256" key="2">
    <source>
        <dbReference type="ARBA" id="ARBA00022801"/>
    </source>
</evidence>
<dbReference type="Pfam" id="PF00930">
    <property type="entry name" value="DPPIV_N"/>
    <property type="match status" value="1"/>
</dbReference>
<evidence type="ECO:0000259" key="9">
    <source>
        <dbReference type="Pfam" id="PF00930"/>
    </source>
</evidence>
<dbReference type="InterPro" id="IPR001375">
    <property type="entry name" value="Peptidase_S9_cat"/>
</dbReference>
<dbReference type="Pfam" id="PF07676">
    <property type="entry name" value="PD40"/>
    <property type="match status" value="2"/>
</dbReference>
<sequence>MKHIFVSLLLLVGALPALAQPSKPALTVETIMQDPRQWVGTSPSGVFWSDDSKTIYFSWNPDKALGDSLYKITLVNGNYVSSAKPVKVSVAERRTLTPNDAVYNRARTMRVYDKYGDLFLLDRQTGKVRTLTSTVDRESNPVFSSDEKAILFTRSSNLYRLDLASGLTEQLTNFDPGAKRPTPNSNSQESWLKRDQLALFDVLRQRKAKRDEAERDTKAEQPRRPKTIYTEGKSVMNPSLSPDGRVVTFALMKAATGAKSTIVPSFVTESGFTEDLPGRTKVGAPLSAVEFMVYDVARDTALAVSLANLPGITDKPDYLMPTAVTSGSATVAGRSTVSAAEKTPTDTTKKLAADLKKAANRPVFVGAPVWTDAPNGRYAIIAVRAIDNKDRWLMLLDTEKPTTLKLLDRQRDEAWVGGPGIGGGFSSGTLGWLDDQTIYFQSETDGYSHLYSMNVLTGQRTQLTKGRFEVQQVVLSADKKMFYLTTNEVHPGEQHFYRMAVTGGQRTQLTTMTGASDATLSPDESQMVVRYSTGNKPWELFLMSNPTVGGSPKKTTSARKTVVSNVPGNSVQLTTSTTDAFRTYPWRDAEVVTIPARDGQPIYARIYKPATDASVKANGKAVIFVHGAGYLQNAHKWWSQYFREYMFHNLLVDKGYTVLDIDYRGSAGYGRNWRTGIYRFMGGKDLTDHVDAADWLVKNHGVDAKRIGIYGGSYGGFITLMGMFTTPDVFKAGAALRPVTDWAAYNHGYTSNILNEPYSDTLAYRRSSPIYHAAGLKGHLLICHGMVDVNVHFQDAVRLTQRLIELKKENWELAPYPVEDHGFVEPTSWMDEYKRILKLFEERL</sequence>
<dbReference type="InterPro" id="IPR002471">
    <property type="entry name" value="Pept_S9_AS"/>
</dbReference>
<evidence type="ECO:0000256" key="4">
    <source>
        <dbReference type="ARBA" id="ARBA00032284"/>
    </source>
</evidence>
<evidence type="ECO:0000256" key="6">
    <source>
        <dbReference type="ARBA" id="ARBA00045885"/>
    </source>
</evidence>
<comment type="caution">
    <text evidence="10">The sequence shown here is derived from an EMBL/GenBank/DDBJ whole genome shotgun (WGS) entry which is preliminary data.</text>
</comment>
<dbReference type="PANTHER" id="PTHR11731">
    <property type="entry name" value="PROTEASE FAMILY S9B,C DIPEPTIDYL-PEPTIDASE IV-RELATED"/>
    <property type="match status" value="1"/>
</dbReference>
<keyword evidence="7" id="KW-0732">Signal</keyword>
<dbReference type="EMBL" id="JAFMYW010000002">
    <property type="protein sequence ID" value="MBO0948888.1"/>
    <property type="molecule type" value="Genomic_DNA"/>
</dbReference>
<feature type="domain" description="Peptidase S9 prolyl oligopeptidase catalytic" evidence="8">
    <location>
        <begin position="650"/>
        <end position="842"/>
    </location>
</feature>
<keyword evidence="11" id="KW-1185">Reference proteome</keyword>
<dbReference type="PANTHER" id="PTHR11731:SF193">
    <property type="entry name" value="DIPEPTIDYL PEPTIDASE 9"/>
    <property type="match status" value="1"/>
</dbReference>
<evidence type="ECO:0000256" key="5">
    <source>
        <dbReference type="ARBA" id="ARBA00032596"/>
    </source>
</evidence>
<feature type="chain" id="PRO_5045913370" description="Acyl-peptide hydrolase" evidence="7">
    <location>
        <begin position="20"/>
        <end position="844"/>
    </location>
</feature>
<evidence type="ECO:0000256" key="7">
    <source>
        <dbReference type="SAM" id="SignalP"/>
    </source>
</evidence>
<dbReference type="RefSeq" id="WP_207328832.1">
    <property type="nucleotide sequence ID" value="NZ_JAFMYW010000002.1"/>
</dbReference>
<dbReference type="Pfam" id="PF00326">
    <property type="entry name" value="Peptidase_S9"/>
    <property type="match status" value="1"/>
</dbReference>